<gene>
    <name evidence="1" type="ORF">B0T15DRAFT_528024</name>
</gene>
<dbReference type="GeneID" id="87887838"/>
<evidence type="ECO:0000313" key="2">
    <source>
        <dbReference type="Proteomes" id="UP001273166"/>
    </source>
</evidence>
<accession>A0AAJ0M2L3</accession>
<proteinExistence type="predicted"/>
<name>A0AAJ0M2L3_9PEZI</name>
<evidence type="ECO:0000313" key="1">
    <source>
        <dbReference type="EMBL" id="KAK3306707.1"/>
    </source>
</evidence>
<reference evidence="1" key="2">
    <citation type="submission" date="2023-06" db="EMBL/GenBank/DDBJ databases">
        <authorList>
            <consortium name="Lawrence Berkeley National Laboratory"/>
            <person name="Mondo S.J."/>
            <person name="Hensen N."/>
            <person name="Bonometti L."/>
            <person name="Westerberg I."/>
            <person name="Brannstrom I.O."/>
            <person name="Guillou S."/>
            <person name="Cros-Aarteil S."/>
            <person name="Calhoun S."/>
            <person name="Haridas S."/>
            <person name="Kuo A."/>
            <person name="Pangilinan J."/>
            <person name="Riley R."/>
            <person name="Labutti K."/>
            <person name="Andreopoulos B."/>
            <person name="Lipzen A."/>
            <person name="Chen C."/>
            <person name="Yanf M."/>
            <person name="Daum C."/>
            <person name="Ng V."/>
            <person name="Clum A."/>
            <person name="Steindorff A."/>
            <person name="Ohm R."/>
            <person name="Martin F."/>
            <person name="Silar P."/>
            <person name="Natvig D."/>
            <person name="Lalanne C."/>
            <person name="Gautier V."/>
            <person name="Ament-Velasquez S.L."/>
            <person name="Kruys A."/>
            <person name="Hutchinson M.I."/>
            <person name="Powell A.J."/>
            <person name="Barry K."/>
            <person name="Miller A.N."/>
            <person name="Grigoriev I.V."/>
            <person name="Debuchy R."/>
            <person name="Gladieux P."/>
            <person name="Thoren M.H."/>
            <person name="Johannesson H."/>
        </authorList>
    </citation>
    <scope>NUCLEOTIDE SEQUENCE</scope>
    <source>
        <strain evidence="1">CBS 333.67</strain>
    </source>
</reference>
<dbReference type="EMBL" id="JAUDZG010000003">
    <property type="protein sequence ID" value="KAK3306707.1"/>
    <property type="molecule type" value="Genomic_DNA"/>
</dbReference>
<keyword evidence="2" id="KW-1185">Reference proteome</keyword>
<protein>
    <submittedName>
        <fullName evidence="1">Uncharacterized protein</fullName>
    </submittedName>
</protein>
<sequence>MVNLAEIGAKLTAGRQLGQELSPTARAAIIGAVAAGASQLAVARAFRIERTASKPQTGQPEILTCREKRYILQLAKRRPQLIT</sequence>
<reference evidence="1" key="1">
    <citation type="journal article" date="2023" name="Mol. Phylogenet. Evol.">
        <title>Genome-scale phylogeny and comparative genomics of the fungal order Sordariales.</title>
        <authorList>
            <person name="Hensen N."/>
            <person name="Bonometti L."/>
            <person name="Westerberg I."/>
            <person name="Brannstrom I.O."/>
            <person name="Guillou S."/>
            <person name="Cros-Aarteil S."/>
            <person name="Calhoun S."/>
            <person name="Haridas S."/>
            <person name="Kuo A."/>
            <person name="Mondo S."/>
            <person name="Pangilinan J."/>
            <person name="Riley R."/>
            <person name="LaButti K."/>
            <person name="Andreopoulos B."/>
            <person name="Lipzen A."/>
            <person name="Chen C."/>
            <person name="Yan M."/>
            <person name="Daum C."/>
            <person name="Ng V."/>
            <person name="Clum A."/>
            <person name="Steindorff A."/>
            <person name="Ohm R.A."/>
            <person name="Martin F."/>
            <person name="Silar P."/>
            <person name="Natvig D.O."/>
            <person name="Lalanne C."/>
            <person name="Gautier V."/>
            <person name="Ament-Velasquez S.L."/>
            <person name="Kruys A."/>
            <person name="Hutchinson M.I."/>
            <person name="Powell A.J."/>
            <person name="Barry K."/>
            <person name="Miller A.N."/>
            <person name="Grigoriev I.V."/>
            <person name="Debuchy R."/>
            <person name="Gladieux P."/>
            <person name="Hiltunen Thoren M."/>
            <person name="Johannesson H."/>
        </authorList>
    </citation>
    <scope>NUCLEOTIDE SEQUENCE</scope>
    <source>
        <strain evidence="1">CBS 333.67</strain>
    </source>
</reference>
<organism evidence="1 2">
    <name type="scientific">Chaetomium strumarium</name>
    <dbReference type="NCBI Taxonomy" id="1170767"/>
    <lineage>
        <taxon>Eukaryota</taxon>
        <taxon>Fungi</taxon>
        <taxon>Dikarya</taxon>
        <taxon>Ascomycota</taxon>
        <taxon>Pezizomycotina</taxon>
        <taxon>Sordariomycetes</taxon>
        <taxon>Sordariomycetidae</taxon>
        <taxon>Sordariales</taxon>
        <taxon>Chaetomiaceae</taxon>
        <taxon>Chaetomium</taxon>
    </lineage>
</organism>
<dbReference type="AlphaFoldDB" id="A0AAJ0M2L3"/>
<comment type="caution">
    <text evidence="1">The sequence shown here is derived from an EMBL/GenBank/DDBJ whole genome shotgun (WGS) entry which is preliminary data.</text>
</comment>
<dbReference type="Proteomes" id="UP001273166">
    <property type="component" value="Unassembled WGS sequence"/>
</dbReference>
<dbReference type="RefSeq" id="XP_062722487.1">
    <property type="nucleotide sequence ID" value="XM_062869009.1"/>
</dbReference>